<evidence type="ECO:0000256" key="3">
    <source>
        <dbReference type="ARBA" id="ARBA00022840"/>
    </source>
</evidence>
<dbReference type="InterPro" id="IPR018181">
    <property type="entry name" value="Heat_shock_70_CS"/>
</dbReference>
<dbReference type="InterPro" id="IPR043129">
    <property type="entry name" value="ATPase_NBD"/>
</dbReference>
<evidence type="ECO:0000256" key="2">
    <source>
        <dbReference type="ARBA" id="ARBA00022741"/>
    </source>
</evidence>
<dbReference type="GO" id="GO:0140662">
    <property type="term" value="F:ATP-dependent protein folding chaperone"/>
    <property type="evidence" value="ECO:0007669"/>
    <property type="project" value="InterPro"/>
</dbReference>
<dbReference type="SUPFAM" id="SSF53067">
    <property type="entry name" value="Actin-like ATPase domain"/>
    <property type="match status" value="2"/>
</dbReference>
<keyword evidence="8" id="KW-1185">Reference proteome</keyword>
<reference evidence="7 8" key="1">
    <citation type="submission" date="2017-01" db="EMBL/GenBank/DDBJ databases">
        <authorList>
            <person name="Mah S.A."/>
            <person name="Swanson W.J."/>
            <person name="Moy G.W."/>
            <person name="Vacquier V.D."/>
        </authorList>
    </citation>
    <scope>NUCLEOTIDE SEQUENCE [LARGE SCALE GENOMIC DNA]</scope>
    <source>
        <strain evidence="7 8">DSM 45758</strain>
    </source>
</reference>
<evidence type="ECO:0000256" key="4">
    <source>
        <dbReference type="ARBA" id="ARBA00023016"/>
    </source>
</evidence>
<dbReference type="GO" id="GO:0005524">
    <property type="term" value="F:ATP binding"/>
    <property type="evidence" value="ECO:0007669"/>
    <property type="project" value="UniProtKB-KW"/>
</dbReference>
<dbReference type="STRING" id="1198245.SAMN05444858_10743"/>
<dbReference type="PANTHER" id="PTHR45639">
    <property type="entry name" value="HSC70CB, ISOFORM G-RELATED"/>
    <property type="match status" value="1"/>
</dbReference>
<proteinExistence type="inferred from homology"/>
<protein>
    <submittedName>
        <fullName evidence="7">Hsp70 protein</fullName>
    </submittedName>
</protein>
<comment type="similarity">
    <text evidence="1">Belongs to the heat shock protein 70 family.</text>
</comment>
<evidence type="ECO:0000256" key="6">
    <source>
        <dbReference type="SAM" id="MobiDB-lite"/>
    </source>
</evidence>
<organism evidence="7 8">
    <name type="scientific">Micromonospora avicenniae</name>
    <dbReference type="NCBI Taxonomy" id="1198245"/>
    <lineage>
        <taxon>Bacteria</taxon>
        <taxon>Bacillati</taxon>
        <taxon>Actinomycetota</taxon>
        <taxon>Actinomycetes</taxon>
        <taxon>Micromonosporales</taxon>
        <taxon>Micromonosporaceae</taxon>
        <taxon>Micromonospora</taxon>
    </lineage>
</organism>
<evidence type="ECO:0000313" key="8">
    <source>
        <dbReference type="Proteomes" id="UP000186004"/>
    </source>
</evidence>
<dbReference type="RefSeq" id="WP_076470626.1">
    <property type="nucleotide sequence ID" value="NZ_FTNF01000007.1"/>
</dbReference>
<dbReference type="PRINTS" id="PR00301">
    <property type="entry name" value="HEATSHOCK70"/>
</dbReference>
<keyword evidence="3" id="KW-0067">ATP-binding</keyword>
<evidence type="ECO:0000313" key="7">
    <source>
        <dbReference type="EMBL" id="SIR18584.1"/>
    </source>
</evidence>
<dbReference type="EMBL" id="FTNF01000007">
    <property type="protein sequence ID" value="SIR18584.1"/>
    <property type="molecule type" value="Genomic_DNA"/>
</dbReference>
<dbReference type="PROSITE" id="PS01036">
    <property type="entry name" value="HSP70_3"/>
    <property type="match status" value="1"/>
</dbReference>
<feature type="region of interest" description="Disordered" evidence="6">
    <location>
        <begin position="353"/>
        <end position="429"/>
    </location>
</feature>
<evidence type="ECO:0000256" key="5">
    <source>
        <dbReference type="ARBA" id="ARBA00023186"/>
    </source>
</evidence>
<sequence length="429" mass="45698">MPYVLGIDIGSTTTSATLARRHGANWTRPEVVTLDSGAATVPSVLHLGADGTLVVGESDTEDGSRTARGFLHRVGDDVPLLLAGEACPPHLLTAVLATWVVERVLAREGEPADAVVLSHPAGWGRHRRELLRNSLWELGLSNVTLLPRTITVAESHAARGFAGSTAAVYALGGDSFEAALVRRNAHGRYETLGLPQALDWIGGADFDEALAEHVRTVLARELAAAGRRETYATLRALRPECERAKRELTVGTETDVLLTLPAGPARVPVTRIDFEEMIRPAVQATVDLLLRTVLSAGLRPTDLDAVLLTGGSTRIPLIAELLGAAFPVPVEVEPDPQLTAAAGAALAACQVVSPRPRPPEPARTPAPADDPHHGVLPGRHHPAVPTPRRPNHDRLNHGEPPPRPPVRVTPLELPRPSRLALTRGRGREG</sequence>
<gene>
    <name evidence="7" type="ORF">SAMN05444858_10743</name>
</gene>
<name>A0A1N6YVE0_9ACTN</name>
<feature type="compositionally biased region" description="Pro residues" evidence="6">
    <location>
        <begin position="355"/>
        <end position="364"/>
    </location>
</feature>
<dbReference type="Gene3D" id="3.90.640.10">
    <property type="entry name" value="Actin, Chain A, domain 4"/>
    <property type="match status" value="1"/>
</dbReference>
<dbReference type="Proteomes" id="UP000186004">
    <property type="component" value="Unassembled WGS sequence"/>
</dbReference>
<dbReference type="AlphaFoldDB" id="A0A1N6YVE0"/>
<dbReference type="InterPro" id="IPR013126">
    <property type="entry name" value="Hsp_70_fam"/>
</dbReference>
<evidence type="ECO:0000256" key="1">
    <source>
        <dbReference type="ARBA" id="ARBA00007381"/>
    </source>
</evidence>
<accession>A0A1N6YVE0</accession>
<keyword evidence="2" id="KW-0547">Nucleotide-binding</keyword>
<keyword evidence="5" id="KW-0143">Chaperone</keyword>
<dbReference type="Gene3D" id="3.30.420.40">
    <property type="match status" value="2"/>
</dbReference>
<dbReference type="Pfam" id="PF00012">
    <property type="entry name" value="HSP70"/>
    <property type="match status" value="1"/>
</dbReference>
<keyword evidence="4" id="KW-0346">Stress response</keyword>